<gene>
    <name evidence="1" type="ORF">HELGO_WM4506</name>
</gene>
<name>A0A6S6SYL0_9BACT</name>
<reference evidence="1" key="1">
    <citation type="submission" date="2020-01" db="EMBL/GenBank/DDBJ databases">
        <authorList>
            <person name="Meier V. D."/>
            <person name="Meier V D."/>
        </authorList>
    </citation>
    <scope>NUCLEOTIDE SEQUENCE</scope>
    <source>
        <strain evidence="1">HLG_WM_MAG_06</strain>
    </source>
</reference>
<dbReference type="AlphaFoldDB" id="A0A6S6SYL0"/>
<proteinExistence type="predicted"/>
<accession>A0A6S6SYL0</accession>
<sequence>MNFKPNINELKRANFFKKSHLLRIQLDKENKNKIIVLSNLGVALMKEMYK</sequence>
<dbReference type="EMBL" id="CACVAP010000053">
    <property type="protein sequence ID" value="CAA6808081.1"/>
    <property type="molecule type" value="Genomic_DNA"/>
</dbReference>
<protein>
    <submittedName>
        <fullName evidence="1">Uncharacterized protein</fullName>
    </submittedName>
</protein>
<evidence type="ECO:0000313" key="1">
    <source>
        <dbReference type="EMBL" id="CAA6808081.1"/>
    </source>
</evidence>
<organism evidence="1">
    <name type="scientific">uncultured Sulfurovum sp</name>
    <dbReference type="NCBI Taxonomy" id="269237"/>
    <lineage>
        <taxon>Bacteria</taxon>
        <taxon>Pseudomonadati</taxon>
        <taxon>Campylobacterota</taxon>
        <taxon>Epsilonproteobacteria</taxon>
        <taxon>Campylobacterales</taxon>
        <taxon>Sulfurovaceae</taxon>
        <taxon>Sulfurovum</taxon>
        <taxon>environmental samples</taxon>
    </lineage>
</organism>